<sequence length="344" mass="38284">MGTPFISHLEPTLALSHQWDRSLPSTAQPHAASLPRTFLDAMSVREAVYVQEQGVPQEVEFDDDDARSCHWVIYASVHRVVEPEQRDPSTGEVTRSRRSETKTLPIGTIRLVPFPHPLHPQPGGNYVDGRCITTTTTTTAPQNNLPPLSQQQQQQQSHSSPTSPSSSSSSSSSSGHHHHPHNPTTTGDRGRGMDRSTSTRSSNDEEGEEFERRVSYSAIDRQTDFHDGEESYVKLGRLAVVKEFRGHGLAGQLVRTALDWMRHHPGYFNPSPAQLGFETLGMDVGGELPKWRGLVCCHAQEGVVDVWAKCGFQEDKAMGRWTEEGIPHLGMFLRLDFEPEPPKI</sequence>
<accession>A0AAN6S438</accession>
<name>A0AAN6S438_9PEZI</name>
<gene>
    <name evidence="3" type="ORF">QBC46DRAFT_388307</name>
</gene>
<feature type="compositionally biased region" description="Low complexity" evidence="1">
    <location>
        <begin position="133"/>
        <end position="174"/>
    </location>
</feature>
<feature type="region of interest" description="Disordered" evidence="1">
    <location>
        <begin position="82"/>
        <end position="215"/>
    </location>
</feature>
<evidence type="ECO:0000313" key="3">
    <source>
        <dbReference type="EMBL" id="KAK3939273.1"/>
    </source>
</evidence>
<protein>
    <recommendedName>
        <fullName evidence="2">N-acetyltransferase domain-containing protein</fullName>
    </recommendedName>
</protein>
<dbReference type="SUPFAM" id="SSF55729">
    <property type="entry name" value="Acyl-CoA N-acyltransferases (Nat)"/>
    <property type="match status" value="2"/>
</dbReference>
<evidence type="ECO:0000313" key="4">
    <source>
        <dbReference type="Proteomes" id="UP001303473"/>
    </source>
</evidence>
<dbReference type="InterPro" id="IPR000182">
    <property type="entry name" value="GNAT_dom"/>
</dbReference>
<dbReference type="PROSITE" id="PS51186">
    <property type="entry name" value="GNAT"/>
    <property type="match status" value="1"/>
</dbReference>
<dbReference type="Pfam" id="PF00583">
    <property type="entry name" value="Acetyltransf_1"/>
    <property type="match status" value="1"/>
</dbReference>
<dbReference type="Proteomes" id="UP001303473">
    <property type="component" value="Unassembled WGS sequence"/>
</dbReference>
<reference evidence="4" key="1">
    <citation type="journal article" date="2023" name="Mol. Phylogenet. Evol.">
        <title>Genome-scale phylogeny and comparative genomics of the fungal order Sordariales.</title>
        <authorList>
            <person name="Hensen N."/>
            <person name="Bonometti L."/>
            <person name="Westerberg I."/>
            <person name="Brannstrom I.O."/>
            <person name="Guillou S."/>
            <person name="Cros-Aarteil S."/>
            <person name="Calhoun S."/>
            <person name="Haridas S."/>
            <person name="Kuo A."/>
            <person name="Mondo S."/>
            <person name="Pangilinan J."/>
            <person name="Riley R."/>
            <person name="LaButti K."/>
            <person name="Andreopoulos B."/>
            <person name="Lipzen A."/>
            <person name="Chen C."/>
            <person name="Yan M."/>
            <person name="Daum C."/>
            <person name="Ng V."/>
            <person name="Clum A."/>
            <person name="Steindorff A."/>
            <person name="Ohm R.A."/>
            <person name="Martin F."/>
            <person name="Silar P."/>
            <person name="Natvig D.O."/>
            <person name="Lalanne C."/>
            <person name="Gautier V."/>
            <person name="Ament-Velasquez S.L."/>
            <person name="Kruys A."/>
            <person name="Hutchinson M.I."/>
            <person name="Powell A.J."/>
            <person name="Barry K."/>
            <person name="Miller A.N."/>
            <person name="Grigoriev I.V."/>
            <person name="Debuchy R."/>
            <person name="Gladieux P."/>
            <person name="Hiltunen Thoren M."/>
            <person name="Johannesson H."/>
        </authorList>
    </citation>
    <scope>NUCLEOTIDE SEQUENCE [LARGE SCALE GENOMIC DNA]</scope>
    <source>
        <strain evidence="4">CBS 340.73</strain>
    </source>
</reference>
<dbReference type="AlphaFoldDB" id="A0AAN6S438"/>
<dbReference type="InterPro" id="IPR016181">
    <property type="entry name" value="Acyl_CoA_acyltransferase"/>
</dbReference>
<dbReference type="CDD" id="cd04301">
    <property type="entry name" value="NAT_SF"/>
    <property type="match status" value="1"/>
</dbReference>
<dbReference type="Gene3D" id="3.40.630.30">
    <property type="match status" value="1"/>
</dbReference>
<organism evidence="3 4">
    <name type="scientific">Diplogelasinospora grovesii</name>
    <dbReference type="NCBI Taxonomy" id="303347"/>
    <lineage>
        <taxon>Eukaryota</taxon>
        <taxon>Fungi</taxon>
        <taxon>Dikarya</taxon>
        <taxon>Ascomycota</taxon>
        <taxon>Pezizomycotina</taxon>
        <taxon>Sordariomycetes</taxon>
        <taxon>Sordariomycetidae</taxon>
        <taxon>Sordariales</taxon>
        <taxon>Diplogelasinosporaceae</taxon>
        <taxon>Diplogelasinospora</taxon>
    </lineage>
</organism>
<feature type="domain" description="N-acetyltransferase" evidence="2">
    <location>
        <begin position="232"/>
        <end position="336"/>
    </location>
</feature>
<feature type="compositionally biased region" description="Basic and acidic residues" evidence="1">
    <location>
        <begin position="82"/>
        <end position="101"/>
    </location>
</feature>
<comment type="caution">
    <text evidence="3">The sequence shown here is derived from an EMBL/GenBank/DDBJ whole genome shotgun (WGS) entry which is preliminary data.</text>
</comment>
<evidence type="ECO:0000256" key="1">
    <source>
        <dbReference type="SAM" id="MobiDB-lite"/>
    </source>
</evidence>
<dbReference type="EMBL" id="MU853814">
    <property type="protein sequence ID" value="KAK3939273.1"/>
    <property type="molecule type" value="Genomic_DNA"/>
</dbReference>
<proteinExistence type="predicted"/>
<dbReference type="GO" id="GO:0016747">
    <property type="term" value="F:acyltransferase activity, transferring groups other than amino-acyl groups"/>
    <property type="evidence" value="ECO:0007669"/>
    <property type="project" value="InterPro"/>
</dbReference>
<keyword evidence="4" id="KW-1185">Reference proteome</keyword>
<evidence type="ECO:0000259" key="2">
    <source>
        <dbReference type="PROSITE" id="PS51186"/>
    </source>
</evidence>